<organism evidence="7 8">
    <name type="scientific">Actinophytocola glycyrrhizae</name>
    <dbReference type="NCBI Taxonomy" id="2044873"/>
    <lineage>
        <taxon>Bacteria</taxon>
        <taxon>Bacillati</taxon>
        <taxon>Actinomycetota</taxon>
        <taxon>Actinomycetes</taxon>
        <taxon>Pseudonocardiales</taxon>
        <taxon>Pseudonocardiaceae</taxon>
    </lineage>
</organism>
<evidence type="ECO:0000313" key="8">
    <source>
        <dbReference type="Proteomes" id="UP001595859"/>
    </source>
</evidence>
<dbReference type="SUPFAM" id="SSF53613">
    <property type="entry name" value="Ribokinase-like"/>
    <property type="match status" value="1"/>
</dbReference>
<evidence type="ECO:0000256" key="3">
    <source>
        <dbReference type="ARBA" id="ARBA00022741"/>
    </source>
</evidence>
<keyword evidence="8" id="KW-1185">Reference proteome</keyword>
<keyword evidence="5" id="KW-0067">ATP-binding</keyword>
<dbReference type="RefSeq" id="WP_378056167.1">
    <property type="nucleotide sequence ID" value="NZ_JBHSIS010000006.1"/>
</dbReference>
<accession>A0ABV9RZU8</accession>
<dbReference type="CDD" id="cd01167">
    <property type="entry name" value="bac_FRK"/>
    <property type="match status" value="1"/>
</dbReference>
<evidence type="ECO:0000256" key="1">
    <source>
        <dbReference type="ARBA" id="ARBA00010688"/>
    </source>
</evidence>
<dbReference type="EC" id="2.7.1.-" evidence="7"/>
<keyword evidence="4 7" id="KW-0418">Kinase</keyword>
<dbReference type="PROSITE" id="PS00584">
    <property type="entry name" value="PFKB_KINASES_2"/>
    <property type="match status" value="1"/>
</dbReference>
<dbReference type="Gene3D" id="3.40.1190.20">
    <property type="match status" value="1"/>
</dbReference>
<feature type="domain" description="Carbohydrate kinase PfkB" evidence="6">
    <location>
        <begin position="29"/>
        <end position="302"/>
    </location>
</feature>
<proteinExistence type="inferred from homology"/>
<protein>
    <submittedName>
        <fullName evidence="7">Carbohydrate kinase</fullName>
        <ecNumber evidence="7">2.7.1.-</ecNumber>
    </submittedName>
</protein>
<gene>
    <name evidence="7" type="ORF">ACFPCV_11960</name>
</gene>
<evidence type="ECO:0000259" key="6">
    <source>
        <dbReference type="Pfam" id="PF00294"/>
    </source>
</evidence>
<evidence type="ECO:0000256" key="2">
    <source>
        <dbReference type="ARBA" id="ARBA00022679"/>
    </source>
</evidence>
<dbReference type="InterPro" id="IPR011611">
    <property type="entry name" value="PfkB_dom"/>
</dbReference>
<dbReference type="PANTHER" id="PTHR43085">
    <property type="entry name" value="HEXOKINASE FAMILY MEMBER"/>
    <property type="match status" value="1"/>
</dbReference>
<dbReference type="InterPro" id="IPR029056">
    <property type="entry name" value="Ribokinase-like"/>
</dbReference>
<dbReference type="InterPro" id="IPR002173">
    <property type="entry name" value="Carboh/pur_kinase_PfkB_CS"/>
</dbReference>
<dbReference type="PANTHER" id="PTHR43085:SF1">
    <property type="entry name" value="PSEUDOURIDINE KINASE-RELATED"/>
    <property type="match status" value="1"/>
</dbReference>
<dbReference type="Pfam" id="PF00294">
    <property type="entry name" value="PfkB"/>
    <property type="match status" value="1"/>
</dbReference>
<comment type="caution">
    <text evidence="7">The sequence shown here is derived from an EMBL/GenBank/DDBJ whole genome shotgun (WGS) entry which is preliminary data.</text>
</comment>
<comment type="similarity">
    <text evidence="1">Belongs to the carbohydrate kinase PfkB family.</text>
</comment>
<name>A0ABV9RZU8_9PSEU</name>
<reference evidence="8" key="1">
    <citation type="journal article" date="2019" name="Int. J. Syst. Evol. Microbiol.">
        <title>The Global Catalogue of Microorganisms (GCM) 10K type strain sequencing project: providing services to taxonomists for standard genome sequencing and annotation.</title>
        <authorList>
            <consortium name="The Broad Institute Genomics Platform"/>
            <consortium name="The Broad Institute Genome Sequencing Center for Infectious Disease"/>
            <person name="Wu L."/>
            <person name="Ma J."/>
        </authorList>
    </citation>
    <scope>NUCLEOTIDE SEQUENCE [LARGE SCALE GENOMIC DNA]</scope>
    <source>
        <strain evidence="8">ZS-22-S1</strain>
    </source>
</reference>
<dbReference type="GO" id="GO:0016301">
    <property type="term" value="F:kinase activity"/>
    <property type="evidence" value="ECO:0007669"/>
    <property type="project" value="UniProtKB-KW"/>
</dbReference>
<sequence>MILVGGEALVDLVPAPGTVPGELGPLLPLPGGGPYNVAITAGRLGAPVRFLSRLSTDSFGDALLRRLELSGVDTAMVQRGPEPTTLAVAGIAADGSARYSFHVEGTADREVEHPGRLPDEIKIVSLGTLSLLLEPGASRYERLLREHTGLTVLDPNIRPAMVTDATAYRARFASWLPDIGLLKLSIEDAEWLAGDTGGDAGRAVADWLGRGPAAVVLTRGGDGLVVCTADGTEVEVPTVPTAVVDTIGAGDTVHGALLHWLHENGTTTAEGLRAVGADAWRAALTFAARAASVTVSRAGAEPPYAAELALRS</sequence>
<evidence type="ECO:0000313" key="7">
    <source>
        <dbReference type="EMBL" id="MFC4854218.1"/>
    </source>
</evidence>
<dbReference type="EMBL" id="JBHSIS010000006">
    <property type="protein sequence ID" value="MFC4854218.1"/>
    <property type="molecule type" value="Genomic_DNA"/>
</dbReference>
<dbReference type="InterPro" id="IPR050306">
    <property type="entry name" value="PfkB_Carbo_kinase"/>
</dbReference>
<dbReference type="Proteomes" id="UP001595859">
    <property type="component" value="Unassembled WGS sequence"/>
</dbReference>
<keyword evidence="2 7" id="KW-0808">Transferase</keyword>
<evidence type="ECO:0000256" key="5">
    <source>
        <dbReference type="ARBA" id="ARBA00022840"/>
    </source>
</evidence>
<evidence type="ECO:0000256" key="4">
    <source>
        <dbReference type="ARBA" id="ARBA00022777"/>
    </source>
</evidence>
<keyword evidence="3" id="KW-0547">Nucleotide-binding</keyword>